<dbReference type="Proteomes" id="UP001428817">
    <property type="component" value="Unassembled WGS sequence"/>
</dbReference>
<evidence type="ECO:0000313" key="2">
    <source>
        <dbReference type="Proteomes" id="UP001428817"/>
    </source>
</evidence>
<reference evidence="2" key="1">
    <citation type="journal article" date="2019" name="Int. J. Syst. Evol. Microbiol.">
        <title>The Global Catalogue of Microorganisms (GCM) 10K type strain sequencing project: providing services to taxonomists for standard genome sequencing and annotation.</title>
        <authorList>
            <consortium name="The Broad Institute Genomics Platform"/>
            <consortium name="The Broad Institute Genome Sequencing Center for Infectious Disease"/>
            <person name="Wu L."/>
            <person name="Ma J."/>
        </authorList>
    </citation>
    <scope>NUCLEOTIDE SEQUENCE [LARGE SCALE GENOMIC DNA]</scope>
    <source>
        <strain evidence="2">JCM 18303</strain>
    </source>
</reference>
<sequence>MLSEQCGVLNTEQLRYFGVSRSAITANVRAGRWQCVAPRVYATFTGPLTHEARVAAALSYAGPSGLLSHQTAAELWHMHPLSDGPVHVTVPYGCSAVSQPPLVVIHRSRAFRHIAVVGVPPLTSRPDTVIDLAVAEPTARLAMRTLTTLVTARRAAAASVRERLEQRPPRRYRQALRTALDRIQTGVHSPLEELYAVDVEAAHGIPSARRQEPLMVDGRKLIEDAVYDNIGIPLTVRLDGASHLAADVAHRDRRRDNVAEVSGRSRLQFGWAELSRKPCAAAVEVAQVLWRRGWVGPLRACPRARECGVTL</sequence>
<name>A0ABP9QZ20_9PSEU</name>
<organism evidence="1 2">
    <name type="scientific">Pseudonocardia eucalypti</name>
    <dbReference type="NCBI Taxonomy" id="648755"/>
    <lineage>
        <taxon>Bacteria</taxon>
        <taxon>Bacillati</taxon>
        <taxon>Actinomycetota</taxon>
        <taxon>Actinomycetes</taxon>
        <taxon>Pseudonocardiales</taxon>
        <taxon>Pseudonocardiaceae</taxon>
        <taxon>Pseudonocardia</taxon>
    </lineage>
</organism>
<protein>
    <recommendedName>
        <fullName evidence="3">Transcriptional regulator, AbiEi antitoxin, Type IV TA system</fullName>
    </recommendedName>
</protein>
<accession>A0ABP9QZ20</accession>
<dbReference type="EMBL" id="BAABJP010000043">
    <property type="protein sequence ID" value="GAA5169517.1"/>
    <property type="molecule type" value="Genomic_DNA"/>
</dbReference>
<comment type="caution">
    <text evidence="1">The sequence shown here is derived from an EMBL/GenBank/DDBJ whole genome shotgun (WGS) entry which is preliminary data.</text>
</comment>
<evidence type="ECO:0008006" key="3">
    <source>
        <dbReference type="Google" id="ProtNLM"/>
    </source>
</evidence>
<keyword evidence="2" id="KW-1185">Reference proteome</keyword>
<proteinExistence type="predicted"/>
<gene>
    <name evidence="1" type="ORF">GCM10023321_65290</name>
</gene>
<evidence type="ECO:0000313" key="1">
    <source>
        <dbReference type="EMBL" id="GAA5169517.1"/>
    </source>
</evidence>